<proteinExistence type="predicted"/>
<keyword evidence="1" id="KW-0732">Signal</keyword>
<name>A0ABY2SKU5_9HYPH</name>
<keyword evidence="3" id="KW-1185">Reference proteome</keyword>
<comment type="caution">
    <text evidence="2">The sequence shown here is derived from an EMBL/GenBank/DDBJ whole genome shotgun (WGS) entry which is preliminary data.</text>
</comment>
<evidence type="ECO:0000313" key="3">
    <source>
        <dbReference type="Proteomes" id="UP000305202"/>
    </source>
</evidence>
<dbReference type="InterPro" id="IPR036396">
    <property type="entry name" value="Cyt_P450_sf"/>
</dbReference>
<evidence type="ECO:0000256" key="1">
    <source>
        <dbReference type="SAM" id="SignalP"/>
    </source>
</evidence>
<dbReference type="Gene3D" id="1.10.630.10">
    <property type="entry name" value="Cytochrome P450"/>
    <property type="match status" value="1"/>
</dbReference>
<dbReference type="Proteomes" id="UP000305202">
    <property type="component" value="Unassembled WGS sequence"/>
</dbReference>
<dbReference type="RefSeq" id="WP_136990412.1">
    <property type="nucleotide sequence ID" value="NZ_SZPQ01000016.1"/>
</dbReference>
<sequence>MKRRTFLKGAAALGLTTGAASAGAIAADKNAAMAHQQALPDEIATALARFRKTIPANFEKTYVENVVVPFFLTSFYEGERPMLPLIDLNFSKENALPYDLWGLIYANWRPSPEEGSTVFLQGLEKRGENNLRKRIYFTAVTPDLYQSMYSGKVTAFFDQLLDPKFAGKPFMRHYLDYYFDVYWDLHLGVKGDAIPAQVREIGEAFNTVLAYRNPLQPIVHENYMMVRSRLDYLKKWIDERLEDISSGRTPDPEKTMAWYWLKNAGDGSHFSKQDVVFECFHNFVALSQWGNSLFGIMTRLCENDGDQSVRDSFHKTMSGDFDNANGAAYTPLELFVMELFRTISPNGGSVSSIKDARNTFYGESPHRRIGLSFERNSYISTPHTSTSHSRELWQDPDVFNPERYLQVPTSAQVDEEKCRQIGLARCPFDITSFKVKDGRNVDITNSGFGTVFSAADGKAKPVCDFAGFAPFGFSYRRCPGEQLTISVFEDFLRKVWREKIVFRKLALARAGRVPVGPNAVVDDNIGFGR</sequence>
<accession>A0ABY2SKU5</accession>
<evidence type="ECO:0008006" key="4">
    <source>
        <dbReference type="Google" id="ProtNLM"/>
    </source>
</evidence>
<evidence type="ECO:0000313" key="2">
    <source>
        <dbReference type="EMBL" id="TKI05950.1"/>
    </source>
</evidence>
<reference evidence="2 3" key="1">
    <citation type="submission" date="2019-04" db="EMBL/GenBank/DDBJ databases">
        <authorList>
            <person name="Li M."/>
            <person name="Gao C."/>
        </authorList>
    </citation>
    <scope>NUCLEOTIDE SEQUENCE [LARGE SCALE GENOMIC DNA]</scope>
    <source>
        <strain evidence="2 3">BGMRC 2031</strain>
    </source>
</reference>
<feature type="signal peptide" evidence="1">
    <location>
        <begin position="1"/>
        <end position="26"/>
    </location>
</feature>
<dbReference type="SUPFAM" id="SSF48264">
    <property type="entry name" value="Cytochrome P450"/>
    <property type="match status" value="1"/>
</dbReference>
<protein>
    <recommendedName>
        <fullName evidence="4">Cytochrome P450</fullName>
    </recommendedName>
</protein>
<dbReference type="PROSITE" id="PS51318">
    <property type="entry name" value="TAT"/>
    <property type="match status" value="1"/>
</dbReference>
<dbReference type="InterPro" id="IPR006311">
    <property type="entry name" value="TAT_signal"/>
</dbReference>
<feature type="chain" id="PRO_5047507990" description="Cytochrome P450" evidence="1">
    <location>
        <begin position="27"/>
        <end position="529"/>
    </location>
</feature>
<organism evidence="2 3">
    <name type="scientific">Martelella alba</name>
    <dbReference type="NCBI Taxonomy" id="2590451"/>
    <lineage>
        <taxon>Bacteria</taxon>
        <taxon>Pseudomonadati</taxon>
        <taxon>Pseudomonadota</taxon>
        <taxon>Alphaproteobacteria</taxon>
        <taxon>Hyphomicrobiales</taxon>
        <taxon>Aurantimonadaceae</taxon>
        <taxon>Martelella</taxon>
    </lineage>
</organism>
<gene>
    <name evidence="2" type="ORF">FCN80_12085</name>
</gene>
<dbReference type="EMBL" id="SZPQ01000016">
    <property type="protein sequence ID" value="TKI05950.1"/>
    <property type="molecule type" value="Genomic_DNA"/>
</dbReference>